<dbReference type="InParanoid" id="A0A136JIT1"/>
<evidence type="ECO:0000313" key="3">
    <source>
        <dbReference type="Proteomes" id="UP000070501"/>
    </source>
</evidence>
<keyword evidence="1" id="KW-1133">Transmembrane helix</keyword>
<evidence type="ECO:0000256" key="1">
    <source>
        <dbReference type="SAM" id="Phobius"/>
    </source>
</evidence>
<dbReference type="AlphaFoldDB" id="A0A136JIT1"/>
<sequence length="177" mass="19530">MSIAAFRSSPRHEDYAKLAEEHMKHDLEQSDRDALAKASKRVGLPTTIGTLVGLGLGLYAAVRLRKVRANMFNAFRAAEKPTHVVFANGRQEAVPDVTPYLQPSRWGDIATYFFFGLGGTIFGGELGFLVGTWSASRLITQDPARKRRIEAAYRGFKADLLRREAAKLESGGDSVIF</sequence>
<accession>A0A136JIT1</accession>
<dbReference type="STRING" id="196109.A0A136JIT1"/>
<keyword evidence="1" id="KW-0812">Transmembrane</keyword>
<proteinExistence type="predicted"/>
<reference evidence="3" key="1">
    <citation type="submission" date="2016-02" db="EMBL/GenBank/DDBJ databases">
        <title>Draft genome sequence of Microdochium bolleyi, a fungal endophyte of beachgrass.</title>
        <authorList>
            <consortium name="DOE Joint Genome Institute"/>
            <person name="David A.S."/>
            <person name="May G."/>
            <person name="Haridas S."/>
            <person name="Lim J."/>
            <person name="Wang M."/>
            <person name="Labutti K."/>
            <person name="Lipzen A."/>
            <person name="Barry K."/>
            <person name="Grigoriev I.V."/>
        </authorList>
    </citation>
    <scope>NUCLEOTIDE SEQUENCE [LARGE SCALE GENOMIC DNA]</scope>
    <source>
        <strain evidence="3">J235TASD1</strain>
    </source>
</reference>
<keyword evidence="1" id="KW-0472">Membrane</keyword>
<keyword evidence="3" id="KW-1185">Reference proteome</keyword>
<evidence type="ECO:0000313" key="2">
    <source>
        <dbReference type="EMBL" id="KXJ97026.1"/>
    </source>
</evidence>
<protein>
    <submittedName>
        <fullName evidence="2">Uncharacterized protein</fullName>
    </submittedName>
</protein>
<gene>
    <name evidence="2" type="ORF">Micbo1qcDRAFT_229787</name>
</gene>
<feature type="transmembrane region" description="Helical" evidence="1">
    <location>
        <begin position="109"/>
        <end position="130"/>
    </location>
</feature>
<dbReference type="Proteomes" id="UP000070501">
    <property type="component" value="Unassembled WGS sequence"/>
</dbReference>
<organism evidence="2 3">
    <name type="scientific">Microdochium bolleyi</name>
    <dbReference type="NCBI Taxonomy" id="196109"/>
    <lineage>
        <taxon>Eukaryota</taxon>
        <taxon>Fungi</taxon>
        <taxon>Dikarya</taxon>
        <taxon>Ascomycota</taxon>
        <taxon>Pezizomycotina</taxon>
        <taxon>Sordariomycetes</taxon>
        <taxon>Xylariomycetidae</taxon>
        <taxon>Xylariales</taxon>
        <taxon>Microdochiaceae</taxon>
        <taxon>Microdochium</taxon>
    </lineage>
</organism>
<dbReference type="OrthoDB" id="3365267at2759"/>
<name>A0A136JIT1_9PEZI</name>
<dbReference type="EMBL" id="KQ964245">
    <property type="protein sequence ID" value="KXJ97026.1"/>
    <property type="molecule type" value="Genomic_DNA"/>
</dbReference>
<feature type="transmembrane region" description="Helical" evidence="1">
    <location>
        <begin position="42"/>
        <end position="62"/>
    </location>
</feature>